<protein>
    <recommendedName>
        <fullName evidence="13">High mobility group protein HMGI-C-like</fullName>
    </recommendedName>
</protein>
<evidence type="ECO:0000313" key="12">
    <source>
        <dbReference type="Proteomes" id="UP000887567"/>
    </source>
</evidence>
<dbReference type="EnsemblMetazoa" id="XM_021049088.1">
    <property type="protein sequence ID" value="XP_020904747.1"/>
    <property type="gene ID" value="LOC110243036"/>
</dbReference>
<dbReference type="RefSeq" id="XP_020904747.1">
    <property type="nucleotide sequence ID" value="XM_021049088.1"/>
</dbReference>
<comment type="similarity">
    <text evidence="2">Belongs to the HMGA family.</text>
</comment>
<feature type="compositionally biased region" description="Basic residues" evidence="10">
    <location>
        <begin position="56"/>
        <end position="72"/>
    </location>
</feature>
<dbReference type="OrthoDB" id="10547024at2759"/>
<evidence type="ECO:0000256" key="3">
    <source>
        <dbReference type="ARBA" id="ARBA00022553"/>
    </source>
</evidence>
<sequence length="141" mass="15623">MVIKDTENMSNRVENDEEATQESSTDNEAPVKRKRGRPRKPVEEKPAPDPADGPVIKRKRGRPKGSKNKNPKPKPEKTGSPRPRGRPRKWPAPDANTPKRGRGRPKKDSGAGLPTMVDQESSDSMGNITHDPVPPDEMFSD</sequence>
<dbReference type="GO" id="GO:0003677">
    <property type="term" value="F:DNA binding"/>
    <property type="evidence" value="ECO:0007669"/>
    <property type="project" value="UniProtKB-KW"/>
</dbReference>
<dbReference type="Proteomes" id="UP000887567">
    <property type="component" value="Unplaced"/>
</dbReference>
<dbReference type="SMART" id="SM00384">
    <property type="entry name" value="AT_hook"/>
    <property type="match status" value="4"/>
</dbReference>
<feature type="region of interest" description="Disordered" evidence="10">
    <location>
        <begin position="1"/>
        <end position="141"/>
    </location>
</feature>
<dbReference type="Pfam" id="PF02178">
    <property type="entry name" value="AT_hook"/>
    <property type="match status" value="4"/>
</dbReference>
<dbReference type="AlphaFoldDB" id="A0A913XIB5"/>
<dbReference type="InterPro" id="IPR017956">
    <property type="entry name" value="AT_hook_DNA-bd_motif"/>
</dbReference>
<reference evidence="11" key="1">
    <citation type="submission" date="2022-11" db="UniProtKB">
        <authorList>
            <consortium name="EnsemblMetazoa"/>
        </authorList>
    </citation>
    <scope>IDENTIFICATION</scope>
</reference>
<keyword evidence="8" id="KW-0804">Transcription</keyword>
<dbReference type="PANTHER" id="PTHR23341:SF2">
    <property type="entry name" value="HIGH MOBILITY GROUP PROTEIN HMG-12"/>
    <property type="match status" value="1"/>
</dbReference>
<dbReference type="GO" id="GO:0006355">
    <property type="term" value="P:regulation of DNA-templated transcription"/>
    <property type="evidence" value="ECO:0007669"/>
    <property type="project" value="InterPro"/>
</dbReference>
<evidence type="ECO:0000256" key="1">
    <source>
        <dbReference type="ARBA" id="ARBA00004123"/>
    </source>
</evidence>
<organism evidence="11 12">
    <name type="scientific">Exaiptasia diaphana</name>
    <name type="common">Tropical sea anemone</name>
    <name type="synonym">Aiptasia pulchella</name>
    <dbReference type="NCBI Taxonomy" id="2652724"/>
    <lineage>
        <taxon>Eukaryota</taxon>
        <taxon>Metazoa</taxon>
        <taxon>Cnidaria</taxon>
        <taxon>Anthozoa</taxon>
        <taxon>Hexacorallia</taxon>
        <taxon>Actiniaria</taxon>
        <taxon>Aiptasiidae</taxon>
        <taxon>Exaiptasia</taxon>
    </lineage>
</organism>
<dbReference type="GO" id="GO:0003712">
    <property type="term" value="F:transcription coregulator activity"/>
    <property type="evidence" value="ECO:0007669"/>
    <property type="project" value="TreeGrafter"/>
</dbReference>
<keyword evidence="7" id="KW-0238">DNA-binding</keyword>
<dbReference type="PRINTS" id="PR00930">
    <property type="entry name" value="HIGHMOBLTYIY"/>
</dbReference>
<keyword evidence="5" id="KW-0007">Acetylation</keyword>
<dbReference type="InterPro" id="IPR000637">
    <property type="entry name" value="HMGI/Y_DNA-bd_CS"/>
</dbReference>
<dbReference type="GeneID" id="110243036"/>
<evidence type="ECO:0000256" key="7">
    <source>
        <dbReference type="ARBA" id="ARBA00023125"/>
    </source>
</evidence>
<keyword evidence="6" id="KW-0805">Transcription regulation</keyword>
<evidence type="ECO:0008006" key="13">
    <source>
        <dbReference type="Google" id="ProtNLM"/>
    </source>
</evidence>
<dbReference type="KEGG" id="epa:110243036"/>
<keyword evidence="9" id="KW-0539">Nucleus</keyword>
<evidence type="ECO:0000256" key="9">
    <source>
        <dbReference type="ARBA" id="ARBA00023242"/>
    </source>
</evidence>
<dbReference type="PANTHER" id="PTHR23341">
    <property type="entry name" value="HIGH MOBILITY GROUP PROTEINS HMG-A AND C"/>
    <property type="match status" value="1"/>
</dbReference>
<evidence type="ECO:0000256" key="6">
    <source>
        <dbReference type="ARBA" id="ARBA00023015"/>
    </source>
</evidence>
<comment type="subcellular location">
    <subcellularLocation>
        <location evidence="1">Nucleus</location>
    </subcellularLocation>
</comment>
<feature type="compositionally biased region" description="Polar residues" evidence="10">
    <location>
        <begin position="118"/>
        <end position="127"/>
    </location>
</feature>
<accession>A0A913XIB5</accession>
<dbReference type="PRINTS" id="PR00929">
    <property type="entry name" value="ATHOOK"/>
</dbReference>
<keyword evidence="12" id="KW-1185">Reference proteome</keyword>
<dbReference type="GO" id="GO:0010557">
    <property type="term" value="P:positive regulation of macromolecule biosynthetic process"/>
    <property type="evidence" value="ECO:0007669"/>
    <property type="project" value="UniProtKB-ARBA"/>
</dbReference>
<evidence type="ECO:0000256" key="2">
    <source>
        <dbReference type="ARBA" id="ARBA00010812"/>
    </source>
</evidence>
<evidence type="ECO:0000256" key="5">
    <source>
        <dbReference type="ARBA" id="ARBA00022990"/>
    </source>
</evidence>
<dbReference type="OMA" id="MGNITHD"/>
<dbReference type="PROSITE" id="PS00354">
    <property type="entry name" value="HMGI_Y"/>
    <property type="match status" value="1"/>
</dbReference>
<proteinExistence type="inferred from homology"/>
<name>A0A913XIB5_EXADI</name>
<evidence type="ECO:0000313" key="11">
    <source>
        <dbReference type="EnsemblMetazoa" id="XP_020904747.1"/>
    </source>
</evidence>
<evidence type="ECO:0000256" key="4">
    <source>
        <dbReference type="ARBA" id="ARBA00022737"/>
    </source>
</evidence>
<keyword evidence="4" id="KW-0677">Repeat</keyword>
<evidence type="ECO:0000256" key="10">
    <source>
        <dbReference type="SAM" id="MobiDB-lite"/>
    </source>
</evidence>
<evidence type="ECO:0000256" key="8">
    <source>
        <dbReference type="ARBA" id="ARBA00023163"/>
    </source>
</evidence>
<dbReference type="GO" id="GO:0000785">
    <property type="term" value="C:chromatin"/>
    <property type="evidence" value="ECO:0007669"/>
    <property type="project" value="InterPro"/>
</dbReference>
<dbReference type="GO" id="GO:0005634">
    <property type="term" value="C:nucleus"/>
    <property type="evidence" value="ECO:0007669"/>
    <property type="project" value="UniProtKB-SubCell"/>
</dbReference>
<dbReference type="InterPro" id="IPR000116">
    <property type="entry name" value="HMGA"/>
</dbReference>
<keyword evidence="3" id="KW-0597">Phosphoprotein</keyword>